<dbReference type="eggNOG" id="ENOG50328U3">
    <property type="taxonomic scope" value="Bacteria"/>
</dbReference>
<dbReference type="PATRIC" id="fig|421052.3.peg.2848"/>
<dbReference type="AlphaFoldDB" id="S3MTF2"/>
<proteinExistence type="predicted"/>
<dbReference type="EMBL" id="ATGI01000035">
    <property type="protein sequence ID" value="EPF70872.1"/>
    <property type="molecule type" value="Genomic_DNA"/>
</dbReference>
<evidence type="ECO:0000313" key="1">
    <source>
        <dbReference type="EMBL" id="EPF70872.1"/>
    </source>
</evidence>
<evidence type="ECO:0000313" key="2">
    <source>
        <dbReference type="Proteomes" id="UP000014568"/>
    </source>
</evidence>
<keyword evidence="2" id="KW-1185">Reference proteome</keyword>
<sequence>MMMSIDRCLFPKSLIAGLVGLCLSPSLLALEVLSDDHLSETTGAGIAILPQDTYFVFRGEGANESKATLFSDRSKDTGYFNFIPVGPLSLQSQDTNKDGVVDGRDHSVGKADLYVYGLALSRSDNNSNSRLANSEDLAKIRSWGTATNPWIIKVATENNVPNFGPSNCSGAGDTNCQVSYLSLEAPLYEVGARDAAGEDAYKLKLATWVDAFVLDQSKTPTDANLYHLGEKPGSSDPNRANRIRLQAIWNNFSINGSRIQLFQTLGGATDTGGMSPFYNNTLGGSVLLRLNSGDSKGITAQSPNILRLSTREMTNSQNLQTPALHGIAAPTFDANEGIFIHNLNVNLVVGSLFQPIILGSDGKNFSLEVARIPNKAEIYKKIYTNYDNINPASNGGYYGSTCNVYSCGSNGNSLYQGTNATHSSISFGTTQYDQSKNLLTADKGPTAVGISFGNPNPINLPTNSPTLNMGSGVVDGVLIQHLKITTKGL</sequence>
<protein>
    <submittedName>
        <fullName evidence="1">Uncharacterized protein</fullName>
    </submittedName>
</protein>
<accession>S3MTF2</accession>
<organism evidence="1 2">
    <name type="scientific">Acinetobacter rudis CIP 110305</name>
    <dbReference type="NCBI Taxonomy" id="421052"/>
    <lineage>
        <taxon>Bacteria</taxon>
        <taxon>Pseudomonadati</taxon>
        <taxon>Pseudomonadota</taxon>
        <taxon>Gammaproteobacteria</taxon>
        <taxon>Moraxellales</taxon>
        <taxon>Moraxellaceae</taxon>
        <taxon>Acinetobacter</taxon>
    </lineage>
</organism>
<dbReference type="STRING" id="632955.GCA_000829675_00043"/>
<dbReference type="Proteomes" id="UP000014568">
    <property type="component" value="Unassembled WGS sequence"/>
</dbReference>
<gene>
    <name evidence="1" type="ORF">F945_02919</name>
</gene>
<comment type="caution">
    <text evidence="1">The sequence shown here is derived from an EMBL/GenBank/DDBJ whole genome shotgun (WGS) entry which is preliminary data.</text>
</comment>
<name>S3MTF2_9GAMM</name>
<dbReference type="HOGENOM" id="CLU_015757_0_0_6"/>
<reference evidence="1 2" key="1">
    <citation type="submission" date="2013-06" db="EMBL/GenBank/DDBJ databases">
        <title>The Genome Sequence of Acinetobacter rudis CIP 110305.</title>
        <authorList>
            <consortium name="The Broad Institute Genome Sequencing Platform"/>
            <consortium name="The Broad Institute Genome Sequencing Center for Infectious Disease"/>
            <person name="Cerqueira G."/>
            <person name="Feldgarden M."/>
            <person name="Courvalin P."/>
            <person name="Perichon B."/>
            <person name="Grillot-Courvalin C."/>
            <person name="Clermont D."/>
            <person name="Rocha E."/>
            <person name="Yoon E.-J."/>
            <person name="Nemec A."/>
            <person name="Young S.K."/>
            <person name="Zeng Q."/>
            <person name="Gargeya S."/>
            <person name="Fitzgerald M."/>
            <person name="Abouelleil A."/>
            <person name="Alvarado L."/>
            <person name="Berlin A.M."/>
            <person name="Chapman S.B."/>
            <person name="Dewar J."/>
            <person name="Goldberg J."/>
            <person name="Griggs A."/>
            <person name="Gujja S."/>
            <person name="Hansen M."/>
            <person name="Howarth C."/>
            <person name="Imamovic A."/>
            <person name="Larimer J."/>
            <person name="McCowan C."/>
            <person name="Murphy C."/>
            <person name="Pearson M."/>
            <person name="Priest M."/>
            <person name="Roberts A."/>
            <person name="Saif S."/>
            <person name="Shea T."/>
            <person name="Sykes S."/>
            <person name="Wortman J."/>
            <person name="Nusbaum C."/>
            <person name="Birren B."/>
        </authorList>
    </citation>
    <scope>NUCLEOTIDE SEQUENCE [LARGE SCALE GENOMIC DNA]</scope>
    <source>
        <strain evidence="1 2">CIP 110305</strain>
    </source>
</reference>